<reference evidence="1" key="1">
    <citation type="submission" date="2022-09" db="EMBL/GenBank/DDBJ databases">
        <title>Actin cytoskeleton and complex cell architecture in an #Asgard archaeon.</title>
        <authorList>
            <person name="Ponce Toledo R.I."/>
            <person name="Schleper C."/>
            <person name="Rodrigues Oliveira T."/>
            <person name="Wollweber F."/>
            <person name="Xu J."/>
            <person name="Rittmann S."/>
            <person name="Klingl A."/>
            <person name="Pilhofer M."/>
        </authorList>
    </citation>
    <scope>NUCLEOTIDE SEQUENCE</scope>
    <source>
        <strain evidence="1">B-35</strain>
    </source>
</reference>
<gene>
    <name evidence="1" type="ORF">NEF87_004891</name>
</gene>
<dbReference type="SUPFAM" id="SSF48371">
    <property type="entry name" value="ARM repeat"/>
    <property type="match status" value="1"/>
</dbReference>
<dbReference type="InterPro" id="IPR016024">
    <property type="entry name" value="ARM-type_fold"/>
</dbReference>
<evidence type="ECO:0008006" key="3">
    <source>
        <dbReference type="Google" id="ProtNLM"/>
    </source>
</evidence>
<accession>A0ABY6HZ31</accession>
<name>A0ABY6HZ31_9ARCH</name>
<evidence type="ECO:0000313" key="2">
    <source>
        <dbReference type="Proteomes" id="UP001208689"/>
    </source>
</evidence>
<keyword evidence="2" id="KW-1185">Reference proteome</keyword>
<protein>
    <recommendedName>
        <fullName evidence="3">Cullin family profile domain-containing protein</fullName>
    </recommendedName>
</protein>
<organism evidence="1 2">
    <name type="scientific">Candidatus Lokiarchaeum ossiferum</name>
    <dbReference type="NCBI Taxonomy" id="2951803"/>
    <lineage>
        <taxon>Archaea</taxon>
        <taxon>Promethearchaeati</taxon>
        <taxon>Promethearchaeota</taxon>
        <taxon>Promethearchaeia</taxon>
        <taxon>Promethearchaeales</taxon>
        <taxon>Promethearchaeaceae</taxon>
        <taxon>Candidatus Lokiarchaeum</taxon>
    </lineage>
</organism>
<dbReference type="Proteomes" id="UP001208689">
    <property type="component" value="Chromosome"/>
</dbReference>
<proteinExistence type="predicted"/>
<sequence>MVNINQLINEYMRISQNKITIEYQEKLSEIQKKLSRDPEYLDEFLEGIESVYNQEEFPSYSASIFARYIFVDFHGQNNSILKSAIKKFIWENIQGDSLKNQLMGLHILAQCTRLFFSQMNELLSLLFNNIYSDNLDIITFSLIVLDRFASTLFQKFEGHFNRLQELCLTNENEYIIAYSMKILGECFLRFARNIRYLDWSEEIIDKYLENYNRLNDEFAKQTFIDGLHYVLFESRKYKNEWILIIIDHYNSSEDLRTQSQLLRILNSIPSYVDFQENSIQIYVDFFTPLLNNILEVPELDLPPESIQWNPNFVQDILSCVEQTSFYCPLIAERLLPLYEKIHFEKVVPNIESSFFSKIHQQDIHSIYINLIKHYKKSLNSKKVIMYNQKAISVSISEKEKAELEINIIQHEIPLAIGNRDIKKAKSKFETLHKLFDLYNENFDEVHKCLPTWTIIEDLLYLTHGEVVDTTRNIRKLKADIEKFGELFPSGILKILNKWQEIPVSQQMIPNTEKLVECQLICKSALDAMKEILLESEELESPVLKKILQEFSVSNQLTIRDIATERGLVLIESSRRKLGLQPIFTKTPQFNKLSKFLSNLKLEEMFSDPLPHEDRGINPRICEELRNHFPSVVLNDKLVRTTHIDISVDNNILIEVKKIESNTAKDEVLGQLIEDMRITNKNLGIALGIDQTVSKMFSILHQQETPTDYGIVKWIILQDPFK</sequence>
<dbReference type="EMBL" id="CP104013">
    <property type="protein sequence ID" value="UYP48606.1"/>
    <property type="molecule type" value="Genomic_DNA"/>
</dbReference>
<evidence type="ECO:0000313" key="1">
    <source>
        <dbReference type="EMBL" id="UYP48606.1"/>
    </source>
</evidence>